<keyword evidence="2" id="KW-1185">Reference proteome</keyword>
<gene>
    <name evidence="1" type="ORF">QQF64_017438</name>
</gene>
<proteinExistence type="predicted"/>
<evidence type="ECO:0000313" key="2">
    <source>
        <dbReference type="Proteomes" id="UP001558613"/>
    </source>
</evidence>
<comment type="caution">
    <text evidence="1">The sequence shown here is derived from an EMBL/GenBank/DDBJ whole genome shotgun (WGS) entry which is preliminary data.</text>
</comment>
<name>A0ABR3LK83_9TELE</name>
<protein>
    <submittedName>
        <fullName evidence="1">Uncharacterized protein</fullName>
    </submittedName>
</protein>
<sequence length="95" mass="10547">MLTDMLSQLAFGFNRRLHEEGPQLAVVSPRGTCYWLVAVKESWIYVAVTAGSQTNHGRASVSRQNVCFTFVPPLPLSPLLLKLLPHKLTSRDLLG</sequence>
<accession>A0ABR3LK83</accession>
<evidence type="ECO:0000313" key="1">
    <source>
        <dbReference type="EMBL" id="KAL1252745.1"/>
    </source>
</evidence>
<organism evidence="1 2">
    <name type="scientific">Cirrhinus molitorella</name>
    <name type="common">mud carp</name>
    <dbReference type="NCBI Taxonomy" id="172907"/>
    <lineage>
        <taxon>Eukaryota</taxon>
        <taxon>Metazoa</taxon>
        <taxon>Chordata</taxon>
        <taxon>Craniata</taxon>
        <taxon>Vertebrata</taxon>
        <taxon>Euteleostomi</taxon>
        <taxon>Actinopterygii</taxon>
        <taxon>Neopterygii</taxon>
        <taxon>Teleostei</taxon>
        <taxon>Ostariophysi</taxon>
        <taxon>Cypriniformes</taxon>
        <taxon>Cyprinidae</taxon>
        <taxon>Labeoninae</taxon>
        <taxon>Labeonini</taxon>
        <taxon>Cirrhinus</taxon>
    </lineage>
</organism>
<reference evidence="1 2" key="1">
    <citation type="submission" date="2023-09" db="EMBL/GenBank/DDBJ databases">
        <authorList>
            <person name="Wang M."/>
        </authorList>
    </citation>
    <scope>NUCLEOTIDE SEQUENCE [LARGE SCALE GENOMIC DNA]</scope>
    <source>
        <strain evidence="1">GT-2023</strain>
        <tissue evidence="1">Liver</tissue>
    </source>
</reference>
<dbReference type="EMBL" id="JAYMGO010000021">
    <property type="protein sequence ID" value="KAL1252745.1"/>
    <property type="molecule type" value="Genomic_DNA"/>
</dbReference>
<dbReference type="Proteomes" id="UP001558613">
    <property type="component" value="Unassembled WGS sequence"/>
</dbReference>